<dbReference type="EMBL" id="CP121646">
    <property type="protein sequence ID" value="WFU63795.1"/>
    <property type="molecule type" value="Genomic_DNA"/>
</dbReference>
<dbReference type="Proteomes" id="UP001221546">
    <property type="component" value="Chromosome"/>
</dbReference>
<evidence type="ECO:0000313" key="2">
    <source>
        <dbReference type="Proteomes" id="UP001221546"/>
    </source>
</evidence>
<name>A0ABY8JHB9_9BRAD</name>
<reference evidence="1 2" key="1">
    <citation type="submission" date="2023-04" db="EMBL/GenBank/DDBJ databases">
        <title>Australian commercial rhizobial inoculants.</title>
        <authorList>
            <person name="Kohlmeier M.G."/>
            <person name="O'Hara G.W."/>
            <person name="Colombi E."/>
            <person name="Ramsay J.P."/>
            <person name="Terpolilli J."/>
        </authorList>
    </citation>
    <scope>NUCLEOTIDE SEQUENCE [LARGE SCALE GENOMIC DNA]</scope>
    <source>
        <strain evidence="1 2">CB627</strain>
    </source>
</reference>
<proteinExistence type="predicted"/>
<organism evidence="1 2">
    <name type="scientific">Bradyrhizobium brasilense</name>
    <dbReference type="NCBI Taxonomy" id="1419277"/>
    <lineage>
        <taxon>Bacteria</taxon>
        <taxon>Pseudomonadati</taxon>
        <taxon>Pseudomonadota</taxon>
        <taxon>Alphaproteobacteria</taxon>
        <taxon>Hyphomicrobiales</taxon>
        <taxon>Nitrobacteraceae</taxon>
        <taxon>Bradyrhizobium</taxon>
    </lineage>
</organism>
<gene>
    <name evidence="1" type="ORF">QA636_41490</name>
</gene>
<evidence type="ECO:0000313" key="1">
    <source>
        <dbReference type="EMBL" id="WFU63795.1"/>
    </source>
</evidence>
<dbReference type="RefSeq" id="WP_057015517.1">
    <property type="nucleotide sequence ID" value="NZ_CP121646.1"/>
</dbReference>
<evidence type="ECO:0008006" key="3">
    <source>
        <dbReference type="Google" id="ProtNLM"/>
    </source>
</evidence>
<accession>A0ABY8JHB9</accession>
<keyword evidence="2" id="KW-1185">Reference proteome</keyword>
<protein>
    <recommendedName>
        <fullName evidence="3">DUF4440 domain-containing protein</fullName>
    </recommendedName>
</protein>
<sequence>MSNADKLFQPDPDNADHAAMIAAAIRCIDDFTDRFNARDLAGMDALLHFPHVILSGEQLVIWDGPGQLPPSFFNDLARTTGWTKSTYQRKEPVLVGPRKVHLLVEYSRDRADGSIASRHRNLWIVTSENRRWGIKQRSY</sequence>